<dbReference type="EMBL" id="GBRH01265678">
    <property type="protein sequence ID" value="JAD32217.1"/>
    <property type="molecule type" value="Transcribed_RNA"/>
</dbReference>
<organism evidence="1">
    <name type="scientific">Arundo donax</name>
    <name type="common">Giant reed</name>
    <name type="synonym">Donax arundinaceus</name>
    <dbReference type="NCBI Taxonomy" id="35708"/>
    <lineage>
        <taxon>Eukaryota</taxon>
        <taxon>Viridiplantae</taxon>
        <taxon>Streptophyta</taxon>
        <taxon>Embryophyta</taxon>
        <taxon>Tracheophyta</taxon>
        <taxon>Spermatophyta</taxon>
        <taxon>Magnoliopsida</taxon>
        <taxon>Liliopsida</taxon>
        <taxon>Poales</taxon>
        <taxon>Poaceae</taxon>
        <taxon>PACMAD clade</taxon>
        <taxon>Arundinoideae</taxon>
        <taxon>Arundineae</taxon>
        <taxon>Arundo</taxon>
    </lineage>
</organism>
<proteinExistence type="predicted"/>
<reference evidence="1" key="1">
    <citation type="submission" date="2014-09" db="EMBL/GenBank/DDBJ databases">
        <authorList>
            <person name="Magalhaes I.L.F."/>
            <person name="Oliveira U."/>
            <person name="Santos F.R."/>
            <person name="Vidigal T.H.D.A."/>
            <person name="Brescovit A.D."/>
            <person name="Santos A.J."/>
        </authorList>
    </citation>
    <scope>NUCLEOTIDE SEQUENCE</scope>
    <source>
        <tissue evidence="1">Shoot tissue taken approximately 20 cm above the soil surface</tissue>
    </source>
</reference>
<name>A0A0A8ZBH8_ARUDO</name>
<reference evidence="1" key="2">
    <citation type="journal article" date="2015" name="Data Brief">
        <title>Shoot transcriptome of the giant reed, Arundo donax.</title>
        <authorList>
            <person name="Barrero R.A."/>
            <person name="Guerrero F.D."/>
            <person name="Moolhuijzen P."/>
            <person name="Goolsby J.A."/>
            <person name="Tidwell J."/>
            <person name="Bellgard S.E."/>
            <person name="Bellgard M.I."/>
        </authorList>
    </citation>
    <scope>NUCLEOTIDE SEQUENCE</scope>
    <source>
        <tissue evidence="1">Shoot tissue taken approximately 20 cm above the soil surface</tissue>
    </source>
</reference>
<accession>A0A0A8ZBH8</accession>
<protein>
    <submittedName>
        <fullName evidence="1">Uncharacterized protein</fullName>
    </submittedName>
</protein>
<sequence>MILLLLLLRRHSLQKRNIFRLPYNEENKRRQNQYQQG</sequence>
<dbReference type="AlphaFoldDB" id="A0A0A8ZBH8"/>
<evidence type="ECO:0000313" key="1">
    <source>
        <dbReference type="EMBL" id="JAD32217.1"/>
    </source>
</evidence>